<name>A0A6A6D622_ZASCE</name>
<dbReference type="Proteomes" id="UP000799537">
    <property type="component" value="Unassembled WGS sequence"/>
</dbReference>
<organism evidence="2 3">
    <name type="scientific">Zasmidium cellare ATCC 36951</name>
    <dbReference type="NCBI Taxonomy" id="1080233"/>
    <lineage>
        <taxon>Eukaryota</taxon>
        <taxon>Fungi</taxon>
        <taxon>Dikarya</taxon>
        <taxon>Ascomycota</taxon>
        <taxon>Pezizomycotina</taxon>
        <taxon>Dothideomycetes</taxon>
        <taxon>Dothideomycetidae</taxon>
        <taxon>Mycosphaerellales</taxon>
        <taxon>Mycosphaerellaceae</taxon>
        <taxon>Zasmidium</taxon>
    </lineage>
</organism>
<accession>A0A6A6D622</accession>
<dbReference type="EMBL" id="ML993580">
    <property type="protein sequence ID" value="KAF2173116.1"/>
    <property type="molecule type" value="Genomic_DNA"/>
</dbReference>
<evidence type="ECO:0000313" key="2">
    <source>
        <dbReference type="EMBL" id="KAF2173116.1"/>
    </source>
</evidence>
<feature type="region of interest" description="Disordered" evidence="1">
    <location>
        <begin position="1"/>
        <end position="24"/>
    </location>
</feature>
<protein>
    <submittedName>
        <fullName evidence="2">Uncharacterized protein</fullName>
    </submittedName>
</protein>
<dbReference type="GeneID" id="54564555"/>
<evidence type="ECO:0000256" key="1">
    <source>
        <dbReference type="SAM" id="MobiDB-lite"/>
    </source>
</evidence>
<sequence>MPYQKGTLPDHAIPGGDNNVLQPPNKHIDKVERKSTASESRTDVALTAVPLWPCVPADIVGARLGVQAIDVVDGGRNRSEMYRLQQKESYCWYRSVQAICPLRPSIAIDRQAFTRRQRHVSGKLSETFYVHFHVTFTIRLDTSTEKFMASTQVQETRQGCANQPFISPEAKCPDPLDKRIATWLPVPAMEGHRTRADQARPAIFLFAARLLVA</sequence>
<proteinExistence type="predicted"/>
<evidence type="ECO:0000313" key="3">
    <source>
        <dbReference type="Proteomes" id="UP000799537"/>
    </source>
</evidence>
<dbReference type="AlphaFoldDB" id="A0A6A6D622"/>
<gene>
    <name evidence="2" type="ORF">M409DRAFT_49604</name>
</gene>
<dbReference type="RefSeq" id="XP_033674005.1">
    <property type="nucleotide sequence ID" value="XM_033811283.1"/>
</dbReference>
<keyword evidence="3" id="KW-1185">Reference proteome</keyword>
<reference evidence="2" key="1">
    <citation type="journal article" date="2020" name="Stud. Mycol.">
        <title>101 Dothideomycetes genomes: a test case for predicting lifestyles and emergence of pathogens.</title>
        <authorList>
            <person name="Haridas S."/>
            <person name="Albert R."/>
            <person name="Binder M."/>
            <person name="Bloem J."/>
            <person name="Labutti K."/>
            <person name="Salamov A."/>
            <person name="Andreopoulos B."/>
            <person name="Baker S."/>
            <person name="Barry K."/>
            <person name="Bills G."/>
            <person name="Bluhm B."/>
            <person name="Cannon C."/>
            <person name="Castanera R."/>
            <person name="Culley D."/>
            <person name="Daum C."/>
            <person name="Ezra D."/>
            <person name="Gonzalez J."/>
            <person name="Henrissat B."/>
            <person name="Kuo A."/>
            <person name="Liang C."/>
            <person name="Lipzen A."/>
            <person name="Lutzoni F."/>
            <person name="Magnuson J."/>
            <person name="Mondo S."/>
            <person name="Nolan M."/>
            <person name="Ohm R."/>
            <person name="Pangilinan J."/>
            <person name="Park H.-J."/>
            <person name="Ramirez L."/>
            <person name="Alfaro M."/>
            <person name="Sun H."/>
            <person name="Tritt A."/>
            <person name="Yoshinaga Y."/>
            <person name="Zwiers L.-H."/>
            <person name="Turgeon B."/>
            <person name="Goodwin S."/>
            <person name="Spatafora J."/>
            <person name="Crous P."/>
            <person name="Grigoriev I."/>
        </authorList>
    </citation>
    <scope>NUCLEOTIDE SEQUENCE</scope>
    <source>
        <strain evidence="2">ATCC 36951</strain>
    </source>
</reference>